<evidence type="ECO:0000313" key="2">
    <source>
        <dbReference type="EMBL" id="MFC4585881.1"/>
    </source>
</evidence>
<organism evidence="2 3">
    <name type="scientific">Sphaerisporangium corydalis</name>
    <dbReference type="NCBI Taxonomy" id="1441875"/>
    <lineage>
        <taxon>Bacteria</taxon>
        <taxon>Bacillati</taxon>
        <taxon>Actinomycetota</taxon>
        <taxon>Actinomycetes</taxon>
        <taxon>Streptosporangiales</taxon>
        <taxon>Streptosporangiaceae</taxon>
        <taxon>Sphaerisporangium</taxon>
    </lineage>
</organism>
<feature type="domain" description="DUF1023" evidence="1">
    <location>
        <begin position="29"/>
        <end position="194"/>
    </location>
</feature>
<sequence>MARSLFAAVSLAGVVGGVTLLAPPPGDRMVKVFGDLATADHVAVIVPGSDVTAATFDGGRRKAYSTPGGAARAVAAEARAIDPAARTAVIAWLGYDSPRTPSLAVATDGAAAKGAEALRRAIADLRRRTSAPVTLLCHSYGSVVCAKALPGLPVDDVAVVGSPGLGVAHASALRTSARLWAGRGAADWMRFVPSWRIGSLGFGADPVNPSFGARVFAAGAGGHSDYFQPGSVSLRNLTLIALGRAADVAPAR</sequence>
<dbReference type="Gene3D" id="3.40.50.1820">
    <property type="entry name" value="alpha/beta hydrolase"/>
    <property type="match status" value="1"/>
</dbReference>
<comment type="caution">
    <text evidence="2">The sequence shown here is derived from an EMBL/GenBank/DDBJ whole genome shotgun (WGS) entry which is preliminary data.</text>
</comment>
<name>A0ABV9E8N3_9ACTN</name>
<dbReference type="Proteomes" id="UP001595891">
    <property type="component" value="Unassembled WGS sequence"/>
</dbReference>
<dbReference type="InterPro" id="IPR010427">
    <property type="entry name" value="DUF1023"/>
</dbReference>
<accession>A0ABV9E8N3</accession>
<dbReference type="SUPFAM" id="SSF53474">
    <property type="entry name" value="alpha/beta-Hydrolases"/>
    <property type="match status" value="1"/>
</dbReference>
<dbReference type="GO" id="GO:0016787">
    <property type="term" value="F:hydrolase activity"/>
    <property type="evidence" value="ECO:0007669"/>
    <property type="project" value="UniProtKB-KW"/>
</dbReference>
<reference evidence="3" key="1">
    <citation type="journal article" date="2019" name="Int. J. Syst. Evol. Microbiol.">
        <title>The Global Catalogue of Microorganisms (GCM) 10K type strain sequencing project: providing services to taxonomists for standard genome sequencing and annotation.</title>
        <authorList>
            <consortium name="The Broad Institute Genomics Platform"/>
            <consortium name="The Broad Institute Genome Sequencing Center for Infectious Disease"/>
            <person name="Wu L."/>
            <person name="Ma J."/>
        </authorList>
    </citation>
    <scope>NUCLEOTIDE SEQUENCE [LARGE SCALE GENOMIC DNA]</scope>
    <source>
        <strain evidence="3">CCUG 49560</strain>
    </source>
</reference>
<proteinExistence type="predicted"/>
<keyword evidence="2" id="KW-0378">Hydrolase</keyword>
<dbReference type="EMBL" id="JBHSFN010000003">
    <property type="protein sequence ID" value="MFC4585881.1"/>
    <property type="molecule type" value="Genomic_DNA"/>
</dbReference>
<dbReference type="InterPro" id="IPR029058">
    <property type="entry name" value="AB_hydrolase_fold"/>
</dbReference>
<keyword evidence="3" id="KW-1185">Reference proteome</keyword>
<evidence type="ECO:0000313" key="3">
    <source>
        <dbReference type="Proteomes" id="UP001595891"/>
    </source>
</evidence>
<dbReference type="Pfam" id="PF06259">
    <property type="entry name" value="Abhydrolase_8"/>
    <property type="match status" value="1"/>
</dbReference>
<protein>
    <submittedName>
        <fullName evidence="2">Alpha/beta hydrolase family protein</fullName>
    </submittedName>
</protein>
<evidence type="ECO:0000259" key="1">
    <source>
        <dbReference type="Pfam" id="PF06259"/>
    </source>
</evidence>
<gene>
    <name evidence="2" type="ORF">ACFO8L_07350</name>
</gene>
<dbReference type="RefSeq" id="WP_262841136.1">
    <property type="nucleotide sequence ID" value="NZ_JANZYP010000004.1"/>
</dbReference>